<sequence length="260" mass="28970">MIIDSHAHLEMSEFDSDREEVIRRATDAGVGFIITVGINLEFSLKAVSLAQKNKNIYASIGVHPHDVDRADNRTYDALKELAHKQKQVIVAYGEIGLDFFRNISSQKKQLEAFGGQLELAQELNLPVIIHDREAHKQCIEIVKSSGVRRGVFHCFSGDYEMAKKCIDLGFYISVPGVVTFAKAKTIQDVAGRTPLSSLLLETDAPYLAPIPYRGKRNEPSFLIHTAKKVAEIKKIPWEEVARVTTCNTMNLFGIEASGKN</sequence>
<evidence type="ECO:0000256" key="1">
    <source>
        <dbReference type="ARBA" id="ARBA00022723"/>
    </source>
</evidence>
<dbReference type="AlphaFoldDB" id="A0A0W8FTZ1"/>
<dbReference type="InterPro" id="IPR015991">
    <property type="entry name" value="TatD/YcfH-like"/>
</dbReference>
<dbReference type="InterPro" id="IPR032466">
    <property type="entry name" value="Metal_Hydrolase"/>
</dbReference>
<protein>
    <submittedName>
        <fullName evidence="3">Putative deoxyribonuclease ycfh</fullName>
    </submittedName>
</protein>
<dbReference type="CDD" id="cd01310">
    <property type="entry name" value="TatD_DNAse"/>
    <property type="match status" value="1"/>
</dbReference>
<organism evidence="3">
    <name type="scientific">hydrocarbon metagenome</name>
    <dbReference type="NCBI Taxonomy" id="938273"/>
    <lineage>
        <taxon>unclassified sequences</taxon>
        <taxon>metagenomes</taxon>
        <taxon>ecological metagenomes</taxon>
    </lineage>
</organism>
<gene>
    <name evidence="3" type="ORF">ASZ90_005811</name>
</gene>
<dbReference type="EMBL" id="LNQE01000850">
    <property type="protein sequence ID" value="KUG24346.1"/>
    <property type="molecule type" value="Genomic_DNA"/>
</dbReference>
<dbReference type="InterPro" id="IPR001130">
    <property type="entry name" value="TatD-like"/>
</dbReference>
<dbReference type="NCBIfam" id="TIGR00010">
    <property type="entry name" value="YchF/TatD family DNA exonuclease"/>
    <property type="match status" value="1"/>
</dbReference>
<dbReference type="GO" id="GO:0005829">
    <property type="term" value="C:cytosol"/>
    <property type="evidence" value="ECO:0007669"/>
    <property type="project" value="TreeGrafter"/>
</dbReference>
<dbReference type="GO" id="GO:0004536">
    <property type="term" value="F:DNA nuclease activity"/>
    <property type="evidence" value="ECO:0007669"/>
    <property type="project" value="InterPro"/>
</dbReference>
<reference evidence="3" key="1">
    <citation type="journal article" date="2015" name="Proc. Natl. Acad. Sci. U.S.A.">
        <title>Networks of energetic and metabolic interactions define dynamics in microbial communities.</title>
        <authorList>
            <person name="Embree M."/>
            <person name="Liu J.K."/>
            <person name="Al-Bassam M.M."/>
            <person name="Zengler K."/>
        </authorList>
    </citation>
    <scope>NUCLEOTIDE SEQUENCE</scope>
</reference>
<dbReference type="PROSITE" id="PS01091">
    <property type="entry name" value="TATD_3"/>
    <property type="match status" value="1"/>
</dbReference>
<name>A0A0W8FTZ1_9ZZZZ</name>
<dbReference type="GO" id="GO:0046872">
    <property type="term" value="F:metal ion binding"/>
    <property type="evidence" value="ECO:0007669"/>
    <property type="project" value="UniProtKB-KW"/>
</dbReference>
<dbReference type="Gene3D" id="3.20.20.140">
    <property type="entry name" value="Metal-dependent hydrolases"/>
    <property type="match status" value="1"/>
</dbReference>
<comment type="caution">
    <text evidence="3">The sequence shown here is derived from an EMBL/GenBank/DDBJ whole genome shotgun (WGS) entry which is preliminary data.</text>
</comment>
<dbReference type="PANTHER" id="PTHR46124">
    <property type="entry name" value="D-AMINOACYL-TRNA DEACYLASE"/>
    <property type="match status" value="1"/>
</dbReference>
<dbReference type="InterPro" id="IPR018228">
    <property type="entry name" value="DNase_TatD-rel_CS"/>
</dbReference>
<dbReference type="PANTHER" id="PTHR46124:SF2">
    <property type="entry name" value="D-AMINOACYL-TRNA DEACYLASE"/>
    <property type="match status" value="1"/>
</dbReference>
<keyword evidence="2" id="KW-0378">Hydrolase</keyword>
<accession>A0A0W8FTZ1</accession>
<dbReference type="FunFam" id="3.20.20.140:FF:000005">
    <property type="entry name" value="TatD family hydrolase"/>
    <property type="match status" value="1"/>
</dbReference>
<dbReference type="SUPFAM" id="SSF51556">
    <property type="entry name" value="Metallo-dependent hydrolases"/>
    <property type="match status" value="1"/>
</dbReference>
<dbReference type="Pfam" id="PF01026">
    <property type="entry name" value="TatD_DNase"/>
    <property type="match status" value="1"/>
</dbReference>
<dbReference type="GO" id="GO:0016788">
    <property type="term" value="F:hydrolase activity, acting on ester bonds"/>
    <property type="evidence" value="ECO:0007669"/>
    <property type="project" value="InterPro"/>
</dbReference>
<evidence type="ECO:0000256" key="2">
    <source>
        <dbReference type="ARBA" id="ARBA00022801"/>
    </source>
</evidence>
<evidence type="ECO:0000313" key="3">
    <source>
        <dbReference type="EMBL" id="KUG24346.1"/>
    </source>
</evidence>
<keyword evidence="1" id="KW-0479">Metal-binding</keyword>
<proteinExistence type="predicted"/>
<dbReference type="PIRSF" id="PIRSF005902">
    <property type="entry name" value="DNase_TatD"/>
    <property type="match status" value="1"/>
</dbReference>